<dbReference type="InterPro" id="IPR046342">
    <property type="entry name" value="CBS_dom_sf"/>
</dbReference>
<dbReference type="GeneID" id="93807911"/>
<dbReference type="EMBL" id="UGYO01000001">
    <property type="protein sequence ID" value="SUI53074.1"/>
    <property type="molecule type" value="Genomic_DNA"/>
</dbReference>
<reference evidence="3" key="2">
    <citation type="submission" date="2021-05" db="EMBL/GenBank/DDBJ databases">
        <title>Molecular characterization for Shewanella algae harboring chromosomal blaOXA-55-like strains isolated from clinical and environment sample.</title>
        <authorList>
            <person name="Ohama Y."/>
            <person name="Aoki K."/>
            <person name="Harada S."/>
            <person name="Moriya K."/>
            <person name="Ishii Y."/>
            <person name="Tateda K."/>
        </authorList>
    </citation>
    <scope>NUCLEOTIDE SEQUENCE</scope>
    <source>
        <strain evidence="3">TUM17379</strain>
    </source>
</reference>
<evidence type="ECO:0000313" key="4">
    <source>
        <dbReference type="EMBL" id="SUI53074.1"/>
    </source>
</evidence>
<evidence type="ECO:0000259" key="2">
    <source>
        <dbReference type="PROSITE" id="PS51371"/>
    </source>
</evidence>
<dbReference type="SUPFAM" id="SSF54631">
    <property type="entry name" value="CBS-domain pair"/>
    <property type="match status" value="1"/>
</dbReference>
<dbReference type="AlphaFoldDB" id="A0A379Z060"/>
<dbReference type="Gene3D" id="3.10.580.10">
    <property type="entry name" value="CBS-domain"/>
    <property type="match status" value="1"/>
</dbReference>
<evidence type="ECO:0000313" key="5">
    <source>
        <dbReference type="Proteomes" id="UP000254069"/>
    </source>
</evidence>
<accession>A0A3G4UK85</accession>
<evidence type="ECO:0000256" key="1">
    <source>
        <dbReference type="PROSITE-ProRule" id="PRU00703"/>
    </source>
</evidence>
<keyword evidence="5" id="KW-1185">Reference proteome</keyword>
<dbReference type="InterPro" id="IPR000644">
    <property type="entry name" value="CBS_dom"/>
</dbReference>
<feature type="domain" description="CBS" evidence="2">
    <location>
        <begin position="108"/>
        <end position="172"/>
    </location>
</feature>
<accession>A0A379Z060</accession>
<dbReference type="Pfam" id="PF00571">
    <property type="entry name" value="CBS"/>
    <property type="match status" value="1"/>
</dbReference>
<evidence type="ECO:0000313" key="3">
    <source>
        <dbReference type="EMBL" id="BCV43837.1"/>
    </source>
</evidence>
<sequence length="196" mass="21736">MKTLHPFAIASNDRLQASALANQLNPYDNALEAMMDFSHSARMVISADMPAPDASALMQSEHSALHFVINARHEMLGIITQELLAPDNLLKLVDKAHQPSSWTVFDLMLPREQLQALAYDEVANASVADVLQSLRHSRENYFAVVDTQTHQIRGLLSLADISHRLNVGQLREDKGGNLLNILRQINTSHGLVQQIA</sequence>
<protein>
    <recommendedName>
        <fullName evidence="2">CBS domain-containing protein</fullName>
    </recommendedName>
</protein>
<keyword evidence="1" id="KW-0129">CBS domain</keyword>
<gene>
    <name evidence="4" type="ORF">NCTC10738_00727</name>
    <name evidence="3" type="ORF">TUM17379_08550</name>
</gene>
<dbReference type="RefSeq" id="WP_025886897.1">
    <property type="nucleotide sequence ID" value="NZ_AP024610.1"/>
</dbReference>
<proteinExistence type="predicted"/>
<dbReference type="Proteomes" id="UP000825078">
    <property type="component" value="Chromosome"/>
</dbReference>
<organism evidence="4 5">
    <name type="scientific">Shewanella algae</name>
    <dbReference type="NCBI Taxonomy" id="38313"/>
    <lineage>
        <taxon>Bacteria</taxon>
        <taxon>Pseudomonadati</taxon>
        <taxon>Pseudomonadota</taxon>
        <taxon>Gammaproteobacteria</taxon>
        <taxon>Alteromonadales</taxon>
        <taxon>Shewanellaceae</taxon>
        <taxon>Shewanella</taxon>
    </lineage>
</organism>
<dbReference type="EMBL" id="AP024613">
    <property type="protein sequence ID" value="BCV43837.1"/>
    <property type="molecule type" value="Genomic_DNA"/>
</dbReference>
<name>A0A379Z060_9GAMM</name>
<dbReference type="Proteomes" id="UP000254069">
    <property type="component" value="Unassembled WGS sequence"/>
</dbReference>
<reference evidence="4 5" key="1">
    <citation type="submission" date="2018-06" db="EMBL/GenBank/DDBJ databases">
        <authorList>
            <consortium name="Pathogen Informatics"/>
            <person name="Doyle S."/>
        </authorList>
    </citation>
    <scope>NUCLEOTIDE SEQUENCE [LARGE SCALE GENOMIC DNA]</scope>
    <source>
        <strain evidence="4 5">NCTC10738</strain>
    </source>
</reference>
<dbReference type="PROSITE" id="PS51371">
    <property type="entry name" value="CBS"/>
    <property type="match status" value="1"/>
</dbReference>